<dbReference type="EnsemblMetazoa" id="GPAI006044-RA">
    <property type="protein sequence ID" value="GPAI006044-PA"/>
    <property type="gene ID" value="GPAI006044"/>
</dbReference>
<sequence>MLLKKAHQINQPINQSTNRSIYRSVICDTFASNASNRFMRGPVEDIKKSKENFLFQFPHQKMIAPHNIQAGEPVIYIYIHICGHHYDHHHHYHYICRHHCHTTINVIIISMSLATPVSFNVMMFA</sequence>
<keyword evidence="2" id="KW-1185">Reference proteome</keyword>
<evidence type="ECO:0000313" key="2">
    <source>
        <dbReference type="Proteomes" id="UP000092445"/>
    </source>
</evidence>
<dbReference type="VEuPathDB" id="VectorBase:GPAI006044"/>
<name>A0A1A9Z793_GLOPL</name>
<dbReference type="Proteomes" id="UP000092445">
    <property type="component" value="Unassembled WGS sequence"/>
</dbReference>
<proteinExistence type="predicted"/>
<evidence type="ECO:0000313" key="1">
    <source>
        <dbReference type="EnsemblMetazoa" id="GPAI006044-PA"/>
    </source>
</evidence>
<reference evidence="2" key="1">
    <citation type="submission" date="2014-03" db="EMBL/GenBank/DDBJ databases">
        <authorList>
            <person name="Aksoy S."/>
            <person name="Warren W."/>
            <person name="Wilson R.K."/>
        </authorList>
    </citation>
    <scope>NUCLEOTIDE SEQUENCE [LARGE SCALE GENOMIC DNA]</scope>
    <source>
        <strain evidence="2">IAEA</strain>
    </source>
</reference>
<protein>
    <submittedName>
        <fullName evidence="1">Uncharacterized protein</fullName>
    </submittedName>
</protein>
<dbReference type="AlphaFoldDB" id="A0A1A9Z793"/>
<reference evidence="1" key="2">
    <citation type="submission" date="2020-05" db="UniProtKB">
        <authorList>
            <consortium name="EnsemblMetazoa"/>
        </authorList>
    </citation>
    <scope>IDENTIFICATION</scope>
    <source>
        <strain evidence="1">IAEA</strain>
    </source>
</reference>
<accession>A0A1A9Z793</accession>
<organism evidence="1 2">
    <name type="scientific">Glossina pallidipes</name>
    <name type="common">Tsetse fly</name>
    <dbReference type="NCBI Taxonomy" id="7398"/>
    <lineage>
        <taxon>Eukaryota</taxon>
        <taxon>Metazoa</taxon>
        <taxon>Ecdysozoa</taxon>
        <taxon>Arthropoda</taxon>
        <taxon>Hexapoda</taxon>
        <taxon>Insecta</taxon>
        <taxon>Pterygota</taxon>
        <taxon>Neoptera</taxon>
        <taxon>Endopterygota</taxon>
        <taxon>Diptera</taxon>
        <taxon>Brachycera</taxon>
        <taxon>Muscomorpha</taxon>
        <taxon>Hippoboscoidea</taxon>
        <taxon>Glossinidae</taxon>
        <taxon>Glossina</taxon>
    </lineage>
</organism>